<dbReference type="InterPro" id="IPR010090">
    <property type="entry name" value="Phage_tape_meas"/>
</dbReference>
<dbReference type="eggNOG" id="COG5283">
    <property type="taxonomic scope" value="Bacteria"/>
</dbReference>
<feature type="domain" description="Phage tail tape measure protein" evidence="4">
    <location>
        <begin position="253"/>
        <end position="447"/>
    </location>
</feature>
<keyword evidence="3" id="KW-0812">Transmembrane</keyword>
<accession>A0A0K9CL72</accession>
<feature type="coiled-coil region" evidence="2">
    <location>
        <begin position="29"/>
        <end position="181"/>
    </location>
</feature>
<sequence length="915" mass="100473">MKSVGISFGIGALVSATFSKSFGTANKGISQLSNTIGKLNQEIVNLKDSQSLLAKYNKDTKALKEKIVTIKETEKAIKNLKREIEIEKKAIEENTGKTRKQRKELKESKKIVEEKTKALKELEKKLNSLNQSYIKEAKNLNATKNILKEKKIDLNDTTKAYEKLEKAIKAAENATKKFNKASKVSNIANKISGAGTKMLAGAGAVAGTLYKPVQEAINAESNFSDVKKQFDFNSKEEEEKFKKDLHKIITEKKIAISLDELYGAAASAGQSGLNQEEAVQYIELASKIGMAFDMNREEAAQSMFEMKNALKLPYDDLIELTDKMNYLGNTTGASAAKITDFVNRTGNIGKLSGFSADKVAAIGASLIEQGMDADVAATGAKKVFSAMTKGNAVTKNQAKIYKSLGIDPVQLSKLAQEDAQKALNLLFTKINSKSKDEQGAIMTLLFGEEGKRGAAAIAANLDRVNENLAKVNGDEAKGSVDKEADIKRATTANQLAIANGKLSIILSQLGTTVLPSVNSALEWFSNFLSKISAYQEKHPELFKKIMDSLVKGVVVLGGLGVAFKGVSGVLKIYSNYLKIAGFMTKHQVGTNILRTGSKLFTFGKRLIKGVGTLSKAFIKFGATMLASPITWVIAGIIALVAAGYLLYKNWDTVKQKAIDLKNMVVGLIDKFWYLMGPIGWIVKGGMEIYRNWDKIKEKAAELKEKVANMITNLVLKWDNFKATIKNILGNVFNWMEEKWNNIKDIGGKVADFFVGIFEKIKSGFETVVGWGKKILFLGSDERTAPPGRRGYSAQSNIKPYSYGGRKDIPGYAKGGIVNSPTLAWIGEGASSESIIPHDNSERSFNLWEKTGRLIGAFEKTDSSNSFTFTYAPVINANDSKGVDEVIKKNQIDAFNEFKNMMRKYENEEKRRGRGR</sequence>
<keyword evidence="3" id="KW-0472">Membrane</keyword>
<evidence type="ECO:0000256" key="3">
    <source>
        <dbReference type="SAM" id="Phobius"/>
    </source>
</evidence>
<evidence type="ECO:0000256" key="1">
    <source>
        <dbReference type="ARBA" id="ARBA00022612"/>
    </source>
</evidence>
<comment type="caution">
    <text evidence="5">The sequence shown here is derived from an EMBL/GenBank/DDBJ whole genome shotgun (WGS) entry which is preliminary data.</text>
</comment>
<dbReference type="Proteomes" id="UP000004925">
    <property type="component" value="Unassembled WGS sequence"/>
</dbReference>
<organism evidence="5 6">
    <name type="scientific">Fusobacterium vincentii 4_1_13</name>
    <dbReference type="NCBI Taxonomy" id="469606"/>
    <lineage>
        <taxon>Bacteria</taxon>
        <taxon>Fusobacteriati</taxon>
        <taxon>Fusobacteriota</taxon>
        <taxon>Fusobacteriia</taxon>
        <taxon>Fusobacteriales</taxon>
        <taxon>Fusobacteriaceae</taxon>
        <taxon>Fusobacterium</taxon>
    </lineage>
</organism>
<proteinExistence type="predicted"/>
<keyword evidence="2" id="KW-0175">Coiled coil</keyword>
<gene>
    <name evidence="5" type="ORF">FSCG_02164</name>
</gene>
<evidence type="ECO:0000259" key="4">
    <source>
        <dbReference type="Pfam" id="PF10145"/>
    </source>
</evidence>
<reference evidence="6" key="1">
    <citation type="submission" date="2011-10" db="EMBL/GenBank/DDBJ databases">
        <title>The Genome Sequence of Fusobacterium sp. 4_1_13.</title>
        <authorList>
            <consortium name="The Broad Institute Genome Sequencing Platform"/>
            <person name="Earl A."/>
            <person name="Ward D."/>
            <person name="Feldgarden M."/>
            <person name="Gevers D."/>
            <person name="Strauss J."/>
            <person name="Ambrose C."/>
            <person name="Allen-Vercoe E."/>
            <person name="Young S.K."/>
            <person name="Zeng Q."/>
            <person name="Gargeya S."/>
            <person name="Fitzgerald M."/>
            <person name="Haas B."/>
            <person name="Abouelleil A."/>
            <person name="Alvarado L."/>
            <person name="Arachchi H.M."/>
            <person name="Berlin A."/>
            <person name="Brown A."/>
            <person name="Chapman S.B."/>
            <person name="Chen Z."/>
            <person name="Dunbar C."/>
            <person name="Freedman E."/>
            <person name="Gearin G."/>
            <person name="Goldberg J."/>
            <person name="Griggs A."/>
            <person name="Gujja S."/>
            <person name="Heiman D."/>
            <person name="Howarth C."/>
            <person name="Larson L."/>
            <person name="Lui A."/>
            <person name="MacDonald P.J."/>
            <person name="Montmayeur A."/>
            <person name="Murphy C."/>
            <person name="Neiman D."/>
            <person name="Pearson M."/>
            <person name="Priest M."/>
            <person name="Roberts A."/>
            <person name="Saif S."/>
            <person name="Shea T."/>
            <person name="Shenoy N."/>
            <person name="Sisk P."/>
            <person name="Stolte C."/>
            <person name="Sykes S."/>
            <person name="Wortman J."/>
            <person name="Nusbaum C."/>
            <person name="Birren B."/>
        </authorList>
    </citation>
    <scope>NUCLEOTIDE SEQUENCE [LARGE SCALE GENOMIC DNA]</scope>
    <source>
        <strain evidence="6">4_1_13</strain>
    </source>
</reference>
<dbReference type="PANTHER" id="PTHR37813:SF1">
    <property type="entry name" value="FELS-2 PROPHAGE PROTEIN"/>
    <property type="match status" value="1"/>
</dbReference>
<dbReference type="eggNOG" id="COG1388">
    <property type="taxonomic scope" value="Bacteria"/>
</dbReference>
<keyword evidence="1" id="KW-1188">Viral release from host cell</keyword>
<feature type="transmembrane region" description="Helical" evidence="3">
    <location>
        <begin position="629"/>
        <end position="647"/>
    </location>
</feature>
<dbReference type="PANTHER" id="PTHR37813">
    <property type="entry name" value="FELS-2 PROPHAGE PROTEIN"/>
    <property type="match status" value="1"/>
</dbReference>
<name>A0A0K9CL72_FUSVC</name>
<protein>
    <submittedName>
        <fullName evidence="5">Phage tail tape measure protein, TP901 family, core region</fullName>
    </submittedName>
</protein>
<evidence type="ECO:0000313" key="5">
    <source>
        <dbReference type="EMBL" id="KMV74444.1"/>
    </source>
</evidence>
<dbReference type="RefSeq" id="WP_032843643.1">
    <property type="nucleotide sequence ID" value="NZ_KQ235737.1"/>
</dbReference>
<dbReference type="NCBIfam" id="TIGR01760">
    <property type="entry name" value="tape_meas_TP901"/>
    <property type="match status" value="1"/>
</dbReference>
<evidence type="ECO:0000313" key="6">
    <source>
        <dbReference type="Proteomes" id="UP000004925"/>
    </source>
</evidence>
<keyword evidence="3" id="KW-1133">Transmembrane helix</keyword>
<dbReference type="Pfam" id="PF10145">
    <property type="entry name" value="PhageMin_Tail"/>
    <property type="match status" value="1"/>
</dbReference>
<dbReference type="EMBL" id="ACDE02000019">
    <property type="protein sequence ID" value="KMV74444.1"/>
    <property type="molecule type" value="Genomic_DNA"/>
</dbReference>
<evidence type="ECO:0000256" key="2">
    <source>
        <dbReference type="SAM" id="Coils"/>
    </source>
</evidence>
<dbReference type="AlphaFoldDB" id="A0A0K9CL72"/>